<evidence type="ECO:0000313" key="4">
    <source>
        <dbReference type="Proteomes" id="UP001597322"/>
    </source>
</evidence>
<feature type="transmembrane region" description="Helical" evidence="1">
    <location>
        <begin position="98"/>
        <end position="119"/>
    </location>
</feature>
<feature type="transmembrane region" description="Helical" evidence="1">
    <location>
        <begin position="128"/>
        <end position="146"/>
    </location>
</feature>
<dbReference type="RefSeq" id="WP_377395949.1">
    <property type="nucleotide sequence ID" value="NZ_JBHUEQ010000003.1"/>
</dbReference>
<feature type="transmembrane region" description="Helical" evidence="1">
    <location>
        <begin position="36"/>
        <end position="55"/>
    </location>
</feature>
<dbReference type="PANTHER" id="PTHR22911">
    <property type="entry name" value="ACYL-MALONYL CONDENSING ENZYME-RELATED"/>
    <property type="match status" value="1"/>
</dbReference>
<keyword evidence="1" id="KW-1133">Transmembrane helix</keyword>
<feature type="transmembrane region" description="Helical" evidence="1">
    <location>
        <begin position="236"/>
        <end position="258"/>
    </location>
</feature>
<dbReference type="EMBL" id="JBHUEQ010000003">
    <property type="protein sequence ID" value="MFD1744281.1"/>
    <property type="molecule type" value="Genomic_DNA"/>
</dbReference>
<evidence type="ECO:0000259" key="2">
    <source>
        <dbReference type="Pfam" id="PF00892"/>
    </source>
</evidence>
<dbReference type="Pfam" id="PF00892">
    <property type="entry name" value="EamA"/>
    <property type="match status" value="2"/>
</dbReference>
<name>A0ABW4M150_9HYPH</name>
<feature type="transmembrane region" description="Helical" evidence="1">
    <location>
        <begin position="210"/>
        <end position="229"/>
    </location>
</feature>
<protein>
    <submittedName>
        <fullName evidence="3">DMT family transporter</fullName>
    </submittedName>
</protein>
<feature type="transmembrane region" description="Helical" evidence="1">
    <location>
        <begin position="152"/>
        <end position="170"/>
    </location>
</feature>
<keyword evidence="1" id="KW-0812">Transmembrane</keyword>
<evidence type="ECO:0000313" key="3">
    <source>
        <dbReference type="EMBL" id="MFD1744281.1"/>
    </source>
</evidence>
<comment type="caution">
    <text evidence="3">The sequence shown here is derived from an EMBL/GenBank/DDBJ whole genome shotgun (WGS) entry which is preliminary data.</text>
</comment>
<feature type="transmembrane region" description="Helical" evidence="1">
    <location>
        <begin position="75"/>
        <end position="92"/>
    </location>
</feature>
<feature type="domain" description="EamA" evidence="2">
    <location>
        <begin position="151"/>
        <end position="280"/>
    </location>
</feature>
<sequence length="313" mass="33629">MQSHDTTLKGVLIAFICFAAYSFSDAAVKLVDGRVPPFQAGFIGTVFGFAAIPFLLKKGDRWTDIVRTTNRPLWLLRFACSTIGTVGSIIAFTELSMAEAFCLIFLLPSFATIMSVIFLKERVGPKRWAAVIIGFIGVLVVLRPGFRELSLGHFTALASGFTAAVSVIIYRKLGPSEKNISMYGAGILGTLIVCFVLMLPTAVMPTATDLALLGMFGLLAAVGTVLLMLASQYAPAAIVTPIQYSQMLWAILLGYLIFGDHVDGWMALGIALIVGSGLLTLIRERQRGTPLPPPVVGQSEAALAIKPEREEQS</sequence>
<keyword evidence="4" id="KW-1185">Reference proteome</keyword>
<dbReference type="SUPFAM" id="SSF103481">
    <property type="entry name" value="Multidrug resistance efflux transporter EmrE"/>
    <property type="match status" value="2"/>
</dbReference>
<dbReference type="Proteomes" id="UP001597322">
    <property type="component" value="Unassembled WGS sequence"/>
</dbReference>
<dbReference type="PANTHER" id="PTHR22911:SF135">
    <property type="entry name" value="BLR4310 PROTEIN"/>
    <property type="match status" value="1"/>
</dbReference>
<feature type="transmembrane region" description="Helical" evidence="1">
    <location>
        <begin position="264"/>
        <end position="282"/>
    </location>
</feature>
<reference evidence="4" key="1">
    <citation type="journal article" date="2019" name="Int. J. Syst. Evol. Microbiol.">
        <title>The Global Catalogue of Microorganisms (GCM) 10K type strain sequencing project: providing services to taxonomists for standard genome sequencing and annotation.</title>
        <authorList>
            <consortium name="The Broad Institute Genomics Platform"/>
            <consortium name="The Broad Institute Genome Sequencing Center for Infectious Disease"/>
            <person name="Wu L."/>
            <person name="Ma J."/>
        </authorList>
    </citation>
    <scope>NUCLEOTIDE SEQUENCE [LARGE SCALE GENOMIC DNA]</scope>
    <source>
        <strain evidence="4">CG52</strain>
    </source>
</reference>
<feature type="transmembrane region" description="Helical" evidence="1">
    <location>
        <begin position="182"/>
        <end position="204"/>
    </location>
</feature>
<organism evidence="3 4">
    <name type="scientific">Rhizobium helianthi</name>
    <dbReference type="NCBI Taxonomy" id="1132695"/>
    <lineage>
        <taxon>Bacteria</taxon>
        <taxon>Pseudomonadati</taxon>
        <taxon>Pseudomonadota</taxon>
        <taxon>Alphaproteobacteria</taxon>
        <taxon>Hyphomicrobiales</taxon>
        <taxon>Rhizobiaceae</taxon>
        <taxon>Rhizobium/Agrobacterium group</taxon>
        <taxon>Rhizobium</taxon>
    </lineage>
</organism>
<evidence type="ECO:0000256" key="1">
    <source>
        <dbReference type="SAM" id="Phobius"/>
    </source>
</evidence>
<accession>A0ABW4M150</accession>
<dbReference type="Gene3D" id="1.10.3730.20">
    <property type="match status" value="1"/>
</dbReference>
<keyword evidence="1" id="KW-0472">Membrane</keyword>
<dbReference type="InterPro" id="IPR000620">
    <property type="entry name" value="EamA_dom"/>
</dbReference>
<proteinExistence type="predicted"/>
<feature type="domain" description="EamA" evidence="2">
    <location>
        <begin position="9"/>
        <end position="142"/>
    </location>
</feature>
<dbReference type="InterPro" id="IPR037185">
    <property type="entry name" value="EmrE-like"/>
</dbReference>
<gene>
    <name evidence="3" type="ORF">ACFSE1_02295</name>
</gene>